<dbReference type="PANTHER" id="PTHR30590">
    <property type="entry name" value="INNER MEMBRANE PROTEIN"/>
    <property type="match status" value="1"/>
</dbReference>
<sequence>MTTTEVSRPGADDTDRTPGSGRRIGALDALRGLALCGIIFVNIPPVMHMSGTVDMEVLPVRHVLDMTVQQRFFPIFALLFGVGFGIFLQRAGTRSERPRLLLGRRLLALAVFGALHHLLQPGEALLVYALIGLVFLLPLSWAPRWANLLIAVMLLLAGLTVASGGIALNPGLLVLGFAAAQYHLPEKLHRSGKPILAVFAASVALSVVTLVWQEQDPLSAGFTTSSSLAGLCMATAYASGFLLLLPTAVGRVLSGTLRPLGRMALTNYVTATLLFIPLGHLLGLHESTAWGTELALATGILVLQAVWSRVWLAYFSYGPMEWLWRCITWWRIVPLKPRP</sequence>
<dbReference type="Pfam" id="PF04235">
    <property type="entry name" value="DUF418"/>
    <property type="match status" value="1"/>
</dbReference>
<protein>
    <submittedName>
        <fullName evidence="4">Putative membrane protein YeiB</fullName>
    </submittedName>
</protein>
<dbReference type="RefSeq" id="WP_182542869.1">
    <property type="nucleotide sequence ID" value="NZ_JACGWZ010000001.1"/>
</dbReference>
<keyword evidence="2" id="KW-0472">Membrane</keyword>
<feature type="transmembrane region" description="Helical" evidence="2">
    <location>
        <begin position="265"/>
        <end position="282"/>
    </location>
</feature>
<evidence type="ECO:0000313" key="4">
    <source>
        <dbReference type="EMBL" id="MBA8823582.1"/>
    </source>
</evidence>
<dbReference type="EMBL" id="JACGWZ010000001">
    <property type="protein sequence ID" value="MBA8823582.1"/>
    <property type="molecule type" value="Genomic_DNA"/>
</dbReference>
<evidence type="ECO:0000313" key="5">
    <source>
        <dbReference type="Proteomes" id="UP000569329"/>
    </source>
</evidence>
<dbReference type="InterPro" id="IPR052529">
    <property type="entry name" value="Bact_Transport_Assoc"/>
</dbReference>
<feature type="transmembrane region" description="Helical" evidence="2">
    <location>
        <begin position="125"/>
        <end position="142"/>
    </location>
</feature>
<feature type="transmembrane region" description="Helical" evidence="2">
    <location>
        <begin position="149"/>
        <end position="182"/>
    </location>
</feature>
<accession>A0A839DNN3</accession>
<dbReference type="Proteomes" id="UP000569329">
    <property type="component" value="Unassembled WGS sequence"/>
</dbReference>
<feature type="transmembrane region" description="Helical" evidence="2">
    <location>
        <begin position="100"/>
        <end position="119"/>
    </location>
</feature>
<name>A0A839DNN3_9PSEU</name>
<feature type="transmembrane region" description="Helical" evidence="2">
    <location>
        <begin position="71"/>
        <end position="88"/>
    </location>
</feature>
<feature type="domain" description="DUF418" evidence="3">
    <location>
        <begin position="195"/>
        <end position="331"/>
    </location>
</feature>
<comment type="caution">
    <text evidence="4">The sequence shown here is derived from an EMBL/GenBank/DDBJ whole genome shotgun (WGS) entry which is preliminary data.</text>
</comment>
<proteinExistence type="predicted"/>
<keyword evidence="2" id="KW-0812">Transmembrane</keyword>
<evidence type="ECO:0000256" key="1">
    <source>
        <dbReference type="SAM" id="MobiDB-lite"/>
    </source>
</evidence>
<feature type="transmembrane region" description="Helical" evidence="2">
    <location>
        <begin position="224"/>
        <end position="245"/>
    </location>
</feature>
<keyword evidence="5" id="KW-1185">Reference proteome</keyword>
<reference evidence="4 5" key="1">
    <citation type="submission" date="2020-07" db="EMBL/GenBank/DDBJ databases">
        <title>Sequencing the genomes of 1000 actinobacteria strains.</title>
        <authorList>
            <person name="Klenk H.-P."/>
        </authorList>
    </citation>
    <scope>NUCLEOTIDE SEQUENCE [LARGE SCALE GENOMIC DNA]</scope>
    <source>
        <strain evidence="4 5">DSM 45975</strain>
    </source>
</reference>
<organism evidence="4 5">
    <name type="scientific">Halosaccharopolyspora lacisalsi</name>
    <dbReference type="NCBI Taxonomy" id="1000566"/>
    <lineage>
        <taxon>Bacteria</taxon>
        <taxon>Bacillati</taxon>
        <taxon>Actinomycetota</taxon>
        <taxon>Actinomycetes</taxon>
        <taxon>Pseudonocardiales</taxon>
        <taxon>Pseudonocardiaceae</taxon>
        <taxon>Halosaccharopolyspora</taxon>
    </lineage>
</organism>
<dbReference type="PANTHER" id="PTHR30590:SF2">
    <property type="entry name" value="INNER MEMBRANE PROTEIN"/>
    <property type="match status" value="1"/>
</dbReference>
<feature type="region of interest" description="Disordered" evidence="1">
    <location>
        <begin position="1"/>
        <end position="20"/>
    </location>
</feature>
<feature type="transmembrane region" description="Helical" evidence="2">
    <location>
        <begin position="194"/>
        <end position="212"/>
    </location>
</feature>
<evidence type="ECO:0000259" key="3">
    <source>
        <dbReference type="Pfam" id="PF04235"/>
    </source>
</evidence>
<dbReference type="AlphaFoldDB" id="A0A839DNN3"/>
<dbReference type="InterPro" id="IPR007349">
    <property type="entry name" value="DUF418"/>
</dbReference>
<gene>
    <name evidence="4" type="ORF">FHX42_000911</name>
</gene>
<evidence type="ECO:0000256" key="2">
    <source>
        <dbReference type="SAM" id="Phobius"/>
    </source>
</evidence>
<feature type="transmembrane region" description="Helical" evidence="2">
    <location>
        <begin position="32"/>
        <end position="51"/>
    </location>
</feature>
<feature type="transmembrane region" description="Helical" evidence="2">
    <location>
        <begin position="294"/>
        <end position="314"/>
    </location>
</feature>
<keyword evidence="2" id="KW-1133">Transmembrane helix</keyword>